<feature type="domain" description="Anti-sigma-28 factor FlgM C-terminal" evidence="2">
    <location>
        <begin position="31"/>
        <end position="89"/>
    </location>
</feature>
<accession>A0AAE9MWS6</accession>
<dbReference type="InterPro" id="IPR035890">
    <property type="entry name" value="Anti-sigma-28_factor_FlgM_sf"/>
</dbReference>
<keyword evidence="4" id="KW-0969">Cilium</keyword>
<name>A0AAE9MWS6_9SPIR</name>
<dbReference type="Proteomes" id="UP001058682">
    <property type="component" value="Chromosome"/>
</dbReference>
<dbReference type="AlphaFoldDB" id="A0AAE9MWS6"/>
<gene>
    <name evidence="4" type="ORF">E4N74_12385</name>
    <name evidence="3" type="ORF">E4N76_13425</name>
</gene>
<dbReference type="EMBL" id="CP038804">
    <property type="protein sequence ID" value="UTY34708.1"/>
    <property type="molecule type" value="Genomic_DNA"/>
</dbReference>
<evidence type="ECO:0000313" key="6">
    <source>
        <dbReference type="Proteomes" id="UP001059401"/>
    </source>
</evidence>
<keyword evidence="6" id="KW-1185">Reference proteome</keyword>
<dbReference type="RefSeq" id="WP_044978388.1">
    <property type="nucleotide sequence ID" value="NZ_CP009228.1"/>
</dbReference>
<reference evidence="4" key="1">
    <citation type="submission" date="2019-04" db="EMBL/GenBank/DDBJ databases">
        <title>Whole genome sequencing of oral phylogroup 2 treponemes.</title>
        <authorList>
            <person name="Chan Y."/>
            <person name="Zeng H.H."/>
            <person name="Yu X.L."/>
            <person name="Leung W.K."/>
            <person name="Watt R.M."/>
        </authorList>
    </citation>
    <scope>NUCLEOTIDE SEQUENCE</scope>
    <source>
        <strain evidence="4">OMZ 835</strain>
        <strain evidence="3">OMZ 847</strain>
    </source>
</reference>
<keyword evidence="4" id="KW-0966">Cell projection</keyword>
<dbReference type="EMBL" id="CP038802">
    <property type="protein sequence ID" value="UTY29851.1"/>
    <property type="molecule type" value="Genomic_DNA"/>
</dbReference>
<organism evidence="4 5">
    <name type="scientific">Treponema putidum</name>
    <dbReference type="NCBI Taxonomy" id="221027"/>
    <lineage>
        <taxon>Bacteria</taxon>
        <taxon>Pseudomonadati</taxon>
        <taxon>Spirochaetota</taxon>
        <taxon>Spirochaetia</taxon>
        <taxon>Spirochaetales</taxon>
        <taxon>Treponemataceae</taxon>
        <taxon>Treponema</taxon>
    </lineage>
</organism>
<dbReference type="Pfam" id="PF04316">
    <property type="entry name" value="FlgM"/>
    <property type="match status" value="1"/>
</dbReference>
<dbReference type="KEGG" id="tpk:JO40_05325"/>
<proteinExistence type="predicted"/>
<protein>
    <submittedName>
        <fullName evidence="4">Flagellar biosynthesis anti-sigma factor FlgM</fullName>
    </submittedName>
</protein>
<evidence type="ECO:0000313" key="5">
    <source>
        <dbReference type="Proteomes" id="UP001058682"/>
    </source>
</evidence>
<dbReference type="SUPFAM" id="SSF101498">
    <property type="entry name" value="Anti-sigma factor FlgM"/>
    <property type="match status" value="1"/>
</dbReference>
<evidence type="ECO:0000256" key="1">
    <source>
        <dbReference type="SAM" id="MobiDB-lite"/>
    </source>
</evidence>
<keyword evidence="4" id="KW-0282">Flagellum</keyword>
<feature type="region of interest" description="Disordered" evidence="1">
    <location>
        <begin position="1"/>
        <end position="31"/>
    </location>
</feature>
<evidence type="ECO:0000313" key="3">
    <source>
        <dbReference type="EMBL" id="UTY29851.1"/>
    </source>
</evidence>
<dbReference type="InterPro" id="IPR031316">
    <property type="entry name" value="FlgM_C"/>
</dbReference>
<evidence type="ECO:0000313" key="4">
    <source>
        <dbReference type="EMBL" id="UTY34708.1"/>
    </source>
</evidence>
<sequence length="93" mass="10512">MMIEKLGGMDPIKNLQNTQKPRKIEKVGASDSIQVSPEAQKLSEIYFAMDAVKAAPDIRQEKIEEVRRKFQDPSYIDSVLDQTAEKILDSLGF</sequence>
<evidence type="ECO:0000259" key="2">
    <source>
        <dbReference type="Pfam" id="PF04316"/>
    </source>
</evidence>
<dbReference type="Proteomes" id="UP001059401">
    <property type="component" value="Chromosome"/>
</dbReference>